<dbReference type="CDD" id="cd01166">
    <property type="entry name" value="KdgK"/>
    <property type="match status" value="1"/>
</dbReference>
<dbReference type="Proteomes" id="UP000030487">
    <property type="component" value="Unassembled WGS sequence"/>
</dbReference>
<dbReference type="InterPro" id="IPR002173">
    <property type="entry name" value="Carboh/pur_kinase_PfkB_CS"/>
</dbReference>
<keyword evidence="4 7" id="KW-0418">Kinase</keyword>
<proteinExistence type="inferred from homology"/>
<dbReference type="InterPro" id="IPR011611">
    <property type="entry name" value="PfkB_dom"/>
</dbReference>
<comment type="caution">
    <text evidence="7">The sequence shown here is derived from an EMBL/GenBank/DDBJ whole genome shotgun (WGS) entry which is preliminary data.</text>
</comment>
<comment type="similarity">
    <text evidence="1">Belongs to the carbohydrate kinase PfkB family.</text>
</comment>
<dbReference type="RefSeq" id="WP_036079733.1">
    <property type="nucleotide sequence ID" value="NZ_AVCW01000003.1"/>
</dbReference>
<dbReference type="InterPro" id="IPR050306">
    <property type="entry name" value="PfkB_Carbo_kinase"/>
</dbReference>
<gene>
    <name evidence="7" type="ORF">CD31_18915</name>
</gene>
<keyword evidence="2" id="KW-0808">Transferase</keyword>
<organism evidence="7 8">
    <name type="scientific">Lysinibacillus boronitolerans JCM 21713 = 10a = NBRC 103108</name>
    <dbReference type="NCBI Taxonomy" id="1294264"/>
    <lineage>
        <taxon>Bacteria</taxon>
        <taxon>Bacillati</taxon>
        <taxon>Bacillota</taxon>
        <taxon>Bacilli</taxon>
        <taxon>Bacillales</taxon>
        <taxon>Bacillaceae</taxon>
        <taxon>Lysinibacillus</taxon>
    </lineage>
</organism>
<keyword evidence="3" id="KW-0547">Nucleotide-binding</keyword>
<keyword evidence="8" id="KW-1185">Reference proteome</keyword>
<evidence type="ECO:0000313" key="8">
    <source>
        <dbReference type="Proteomes" id="UP000030487"/>
    </source>
</evidence>
<reference evidence="7 8" key="1">
    <citation type="submission" date="2014-02" db="EMBL/GenBank/DDBJ databases">
        <title>Draft genome sequence of Lysinibacillus boronitolerans NBRC 103108.</title>
        <authorList>
            <person name="Zhang F."/>
            <person name="Wang G."/>
            <person name="Zhang L."/>
        </authorList>
    </citation>
    <scope>NUCLEOTIDE SEQUENCE [LARGE SCALE GENOMIC DNA]</scope>
    <source>
        <strain evidence="7 8">NBRC 103108</strain>
    </source>
</reference>
<evidence type="ECO:0000256" key="4">
    <source>
        <dbReference type="ARBA" id="ARBA00022777"/>
    </source>
</evidence>
<dbReference type="PANTHER" id="PTHR43085">
    <property type="entry name" value="HEXOKINASE FAMILY MEMBER"/>
    <property type="match status" value="1"/>
</dbReference>
<feature type="domain" description="Carbohydrate kinase PfkB" evidence="6">
    <location>
        <begin position="7"/>
        <end position="300"/>
    </location>
</feature>
<evidence type="ECO:0000313" key="7">
    <source>
        <dbReference type="EMBL" id="KGR82505.1"/>
    </source>
</evidence>
<dbReference type="Gene3D" id="3.40.1190.20">
    <property type="match status" value="1"/>
</dbReference>
<evidence type="ECO:0000256" key="5">
    <source>
        <dbReference type="ARBA" id="ARBA00022840"/>
    </source>
</evidence>
<dbReference type="Pfam" id="PF00294">
    <property type="entry name" value="PfkB"/>
    <property type="match status" value="1"/>
</dbReference>
<evidence type="ECO:0000256" key="3">
    <source>
        <dbReference type="ARBA" id="ARBA00022741"/>
    </source>
</evidence>
<dbReference type="PANTHER" id="PTHR43085:SF1">
    <property type="entry name" value="PSEUDOURIDINE KINASE-RELATED"/>
    <property type="match status" value="1"/>
</dbReference>
<evidence type="ECO:0000256" key="2">
    <source>
        <dbReference type="ARBA" id="ARBA00022679"/>
    </source>
</evidence>
<dbReference type="PROSITE" id="PS00584">
    <property type="entry name" value="PFKB_KINASES_2"/>
    <property type="match status" value="1"/>
</dbReference>
<name>A0ABR4XW87_9BACI</name>
<accession>A0ABR4XW87</accession>
<evidence type="ECO:0000259" key="6">
    <source>
        <dbReference type="Pfam" id="PF00294"/>
    </source>
</evidence>
<protein>
    <submittedName>
        <fullName evidence="7">2-keto-3-deoxygluconate kinase</fullName>
    </submittedName>
</protein>
<dbReference type="SUPFAM" id="SSF53613">
    <property type="entry name" value="Ribokinase-like"/>
    <property type="match status" value="1"/>
</dbReference>
<dbReference type="GO" id="GO:0016301">
    <property type="term" value="F:kinase activity"/>
    <property type="evidence" value="ECO:0007669"/>
    <property type="project" value="UniProtKB-KW"/>
</dbReference>
<evidence type="ECO:0000256" key="1">
    <source>
        <dbReference type="ARBA" id="ARBA00010688"/>
    </source>
</evidence>
<dbReference type="InterPro" id="IPR029056">
    <property type="entry name" value="Ribokinase-like"/>
</dbReference>
<keyword evidence="5" id="KW-0067">ATP-binding</keyword>
<dbReference type="EMBL" id="JPVR01000079">
    <property type="protein sequence ID" value="KGR82505.1"/>
    <property type="molecule type" value="Genomic_DNA"/>
</dbReference>
<sequence length="317" mass="35403">MKILRNKRIATIGDAMVVFNPSKTGPLRFVPSFERAVGGAELNFAIGVTRLDMEAKWISCIGDDEFGKLIYNFARGEGIDVSHVLRTPHIPTSIYFKEIREDGAGKSFYYRNPSPLLELTEDRIDESVLDDVDLLHISGVYLAVCEHNIEVALKLIALAQAKNIPISFDPNLRLKLWTIEDARAVYEKVYPSINLLLTGQDEFELLFEGRTVKDVQECYKIDEIIVKKGEQGATVYTATEQYDRKAFSIRAIDTVGAGDAFDAAYVYSYLNGDDIGERLRLANGAGALVATIKGDNEGLPSLQELRQFIGDEKLIER</sequence>